<reference evidence="2" key="1">
    <citation type="submission" date="2023-06" db="EMBL/GenBank/DDBJ databases">
        <title>Genome-scale phylogeny and comparative genomics of the fungal order Sordariales.</title>
        <authorList>
            <consortium name="Lawrence Berkeley National Laboratory"/>
            <person name="Hensen N."/>
            <person name="Bonometti L."/>
            <person name="Westerberg I."/>
            <person name="Brannstrom I.O."/>
            <person name="Guillou S."/>
            <person name="Cros-Aarteil S."/>
            <person name="Calhoun S."/>
            <person name="Haridas S."/>
            <person name="Kuo A."/>
            <person name="Mondo S."/>
            <person name="Pangilinan J."/>
            <person name="Riley R."/>
            <person name="Labutti K."/>
            <person name="Andreopoulos B."/>
            <person name="Lipzen A."/>
            <person name="Chen C."/>
            <person name="Yanf M."/>
            <person name="Daum C."/>
            <person name="Ng V."/>
            <person name="Clum A."/>
            <person name="Steindorff A."/>
            <person name="Ohm R."/>
            <person name="Martin F."/>
            <person name="Silar P."/>
            <person name="Natvig D."/>
            <person name="Lalanne C."/>
            <person name="Gautier V."/>
            <person name="Ament-Velasquez S.L."/>
            <person name="Kruys A."/>
            <person name="Hutchinson M.I."/>
            <person name="Powell A.J."/>
            <person name="Barry K."/>
            <person name="Miller A.N."/>
            <person name="Grigoriev I.V."/>
            <person name="Debuchy R."/>
            <person name="Gladieux P."/>
            <person name="Thoren M.H."/>
            <person name="Johannesson H."/>
        </authorList>
    </citation>
    <scope>NUCLEOTIDE SEQUENCE</scope>
    <source>
        <strain evidence="2">CBS 606.72</strain>
    </source>
</reference>
<proteinExistence type="predicted"/>
<evidence type="ECO:0000313" key="3">
    <source>
        <dbReference type="Proteomes" id="UP001175000"/>
    </source>
</evidence>
<dbReference type="InterPro" id="IPR010730">
    <property type="entry name" value="HET"/>
</dbReference>
<dbReference type="EMBL" id="JAULSU010000007">
    <property type="protein sequence ID" value="KAK0611965.1"/>
    <property type="molecule type" value="Genomic_DNA"/>
</dbReference>
<protein>
    <submittedName>
        <fullName evidence="2">Heterokaryon incompatibility protein-domain-containing protein</fullName>
    </submittedName>
</protein>
<sequence length="484" mass="54662">MIPPQGHQTTNTDLDRALNLESGFTYPPIDPKTHIRLLRPSPKASAGELDFAFEIVHLDRLSDIRYKALSYTWGRISTSADLHTVKINNQPFLVRKNLFDFLNSNPFSDDQALIPIHTQQPHHLVFIDALCINQFDSQERQSQVQLMTQIYRRSTSVIAWLGLPPPSLLPSIQSLASISPTLPPTSWTPSQLSAHNYLSNHPYWTRLWVLQELLFAPTATIRCGPSSFPLRHFSSPHPSRTRAGSPAERLTTHRLRALPLPRHDPLHMGTTILPLSEMVKTLSDTPYYKIHEYQSPVPDTLQEIFTHYGHLECSDPRDKLYGFLGLLSAKSRKLIRADYEKGVDFAFYQSLKVGLGEVAREVESDMITGEYEGVNGGWIGGYYKLVGEVFGMDEEEGRRMLKKVVKELRLEEWLAEVAVVVGAGWRVGGVVSLGEIQRGLDCWDARGESGRGEKGWLERLHGRQESAARRIGGRFGRARVVLRV</sequence>
<comment type="caution">
    <text evidence="2">The sequence shown here is derived from an EMBL/GenBank/DDBJ whole genome shotgun (WGS) entry which is preliminary data.</text>
</comment>
<evidence type="ECO:0000313" key="2">
    <source>
        <dbReference type="EMBL" id="KAK0611965.1"/>
    </source>
</evidence>
<organism evidence="2 3">
    <name type="scientific">Immersiella caudata</name>
    <dbReference type="NCBI Taxonomy" id="314043"/>
    <lineage>
        <taxon>Eukaryota</taxon>
        <taxon>Fungi</taxon>
        <taxon>Dikarya</taxon>
        <taxon>Ascomycota</taxon>
        <taxon>Pezizomycotina</taxon>
        <taxon>Sordariomycetes</taxon>
        <taxon>Sordariomycetidae</taxon>
        <taxon>Sordariales</taxon>
        <taxon>Lasiosphaeriaceae</taxon>
        <taxon>Immersiella</taxon>
    </lineage>
</organism>
<dbReference type="PANTHER" id="PTHR24148">
    <property type="entry name" value="ANKYRIN REPEAT DOMAIN-CONTAINING PROTEIN 39 HOMOLOG-RELATED"/>
    <property type="match status" value="1"/>
</dbReference>
<dbReference type="AlphaFoldDB" id="A0AA39WC70"/>
<feature type="domain" description="Heterokaryon incompatibility" evidence="1">
    <location>
        <begin position="66"/>
        <end position="212"/>
    </location>
</feature>
<keyword evidence="3" id="KW-1185">Reference proteome</keyword>
<dbReference type="PANTHER" id="PTHR24148:SF73">
    <property type="entry name" value="HET DOMAIN PROTEIN (AFU_ORTHOLOGUE AFUA_8G01020)"/>
    <property type="match status" value="1"/>
</dbReference>
<dbReference type="InterPro" id="IPR052895">
    <property type="entry name" value="HetReg/Transcr_Mod"/>
</dbReference>
<gene>
    <name evidence="2" type="ORF">B0T14DRAFT_531339</name>
</gene>
<accession>A0AA39WC70</accession>
<name>A0AA39WC70_9PEZI</name>
<dbReference type="Proteomes" id="UP001175000">
    <property type="component" value="Unassembled WGS sequence"/>
</dbReference>
<dbReference type="Pfam" id="PF06985">
    <property type="entry name" value="HET"/>
    <property type="match status" value="1"/>
</dbReference>
<evidence type="ECO:0000259" key="1">
    <source>
        <dbReference type="Pfam" id="PF06985"/>
    </source>
</evidence>